<dbReference type="WBParaSite" id="ACRNAN_scaffold10215.g19397.t1">
    <property type="protein sequence ID" value="ACRNAN_scaffold10215.g19397.t1"/>
    <property type="gene ID" value="ACRNAN_scaffold10215.g19397"/>
</dbReference>
<evidence type="ECO:0000256" key="1">
    <source>
        <dbReference type="SAM" id="MobiDB-lite"/>
    </source>
</evidence>
<feature type="region of interest" description="Disordered" evidence="1">
    <location>
        <begin position="494"/>
        <end position="513"/>
    </location>
</feature>
<evidence type="ECO:0000313" key="3">
    <source>
        <dbReference type="WBParaSite" id="ACRNAN_scaffold10215.g19397.t1"/>
    </source>
</evidence>
<accession>A0A914CF40</accession>
<keyword evidence="2" id="KW-1185">Reference proteome</keyword>
<dbReference type="AlphaFoldDB" id="A0A914CF40"/>
<evidence type="ECO:0000313" key="2">
    <source>
        <dbReference type="Proteomes" id="UP000887540"/>
    </source>
</evidence>
<reference evidence="3" key="1">
    <citation type="submission" date="2022-11" db="UniProtKB">
        <authorList>
            <consortium name="WormBaseParasite"/>
        </authorList>
    </citation>
    <scope>IDENTIFICATION</scope>
</reference>
<dbReference type="Proteomes" id="UP000887540">
    <property type="component" value="Unplaced"/>
</dbReference>
<feature type="compositionally biased region" description="Polar residues" evidence="1">
    <location>
        <begin position="501"/>
        <end position="513"/>
    </location>
</feature>
<name>A0A914CF40_9BILA</name>
<feature type="region of interest" description="Disordered" evidence="1">
    <location>
        <begin position="465"/>
        <end position="488"/>
    </location>
</feature>
<sequence length="536" mass="60293">MWSKLQESGIDIGVYGVPKSEPISRKQRKSNAPTTIKEVIQMDSDSDEIQILTPATTPVARGSPAIASESTTLVEIASDSIISESVVETEQSQIEERIQFMVNLVEKLEGDFQNDDESSEAQILQVISSIIEKVAEEEETENESMPITVVQNEAIEDYSATENDEDILENPTEISPIEEGQSFDEGQVEDRVEENFAESLIETDQNNSLLHGDSIGTNETESEQDKKLFNDQEVIKISSSTNLQSSLVDELKVVAQDACEASKRVPISILLQGREFLAFQGHLYRHKTKAKRANSSTENCTKIWSCIENYRQAEKCLTKLEITDAHTTETAELTQLQHLFPKFNIPEWSIPESKRTLVVNAVQEHNHDQNMDRTEGSIIRYLVMRKAVENPELSETDMFEAFQALTPKSSEKNSSLKASLKAFREELMRLREQGMDIYAGIDHRNQLAMSGTIEKEHKTVVEKIKNQEESSEALRNLETSTQIDSEDRDMVQEHNCDQDMDSNGSNQTLDEPINMDTTDTLQLAIAGSDSDIEMES</sequence>
<protein>
    <submittedName>
        <fullName evidence="3">Uncharacterized protein</fullName>
    </submittedName>
</protein>
<proteinExistence type="predicted"/>
<feature type="region of interest" description="Disordered" evidence="1">
    <location>
        <begin position="14"/>
        <end position="36"/>
    </location>
</feature>
<organism evidence="2 3">
    <name type="scientific">Acrobeloides nanus</name>
    <dbReference type="NCBI Taxonomy" id="290746"/>
    <lineage>
        <taxon>Eukaryota</taxon>
        <taxon>Metazoa</taxon>
        <taxon>Ecdysozoa</taxon>
        <taxon>Nematoda</taxon>
        <taxon>Chromadorea</taxon>
        <taxon>Rhabditida</taxon>
        <taxon>Tylenchina</taxon>
        <taxon>Cephalobomorpha</taxon>
        <taxon>Cephaloboidea</taxon>
        <taxon>Cephalobidae</taxon>
        <taxon>Acrobeloides</taxon>
    </lineage>
</organism>